<keyword evidence="2" id="KW-1185">Reference proteome</keyword>
<organism evidence="1 2">
    <name type="scientific">Nostoc sphaeroides CCNUC1</name>
    <dbReference type="NCBI Taxonomy" id="2653204"/>
    <lineage>
        <taxon>Bacteria</taxon>
        <taxon>Bacillati</taxon>
        <taxon>Cyanobacteriota</taxon>
        <taxon>Cyanophyceae</taxon>
        <taxon>Nostocales</taxon>
        <taxon>Nostocaceae</taxon>
        <taxon>Nostoc</taxon>
    </lineage>
</organism>
<evidence type="ECO:0000313" key="2">
    <source>
        <dbReference type="Proteomes" id="UP000326678"/>
    </source>
</evidence>
<dbReference type="KEGG" id="nsh:GXM_06090"/>
<gene>
    <name evidence="1" type="ORF">GXM_06090</name>
</gene>
<dbReference type="AlphaFoldDB" id="A0A5P8W8S4"/>
<proteinExistence type="predicted"/>
<evidence type="ECO:0000313" key="1">
    <source>
        <dbReference type="EMBL" id="QFS48596.1"/>
    </source>
</evidence>
<reference evidence="1 2" key="1">
    <citation type="submission" date="2019-10" db="EMBL/GenBank/DDBJ databases">
        <title>Genomic and transcriptomic insights into the perfect genentic adaptation of a filamentous nitrogen-fixing cyanobacterium to rice fields.</title>
        <authorList>
            <person name="Chen Z."/>
        </authorList>
    </citation>
    <scope>NUCLEOTIDE SEQUENCE [LARGE SCALE GENOMIC DNA]</scope>
    <source>
        <strain evidence="1">CCNUC1</strain>
    </source>
</reference>
<sequence>MDLPQNGDSDSRMGAIRYEAQDFALLNRYVFHTIENS</sequence>
<name>A0A5P8W8S4_9NOSO</name>
<accession>A0A5P8W8S4</accession>
<protein>
    <submittedName>
        <fullName evidence="1">Uncharacterized protein</fullName>
    </submittedName>
</protein>
<dbReference type="EMBL" id="CP045226">
    <property type="protein sequence ID" value="QFS48596.1"/>
    <property type="molecule type" value="Genomic_DNA"/>
</dbReference>
<dbReference type="Proteomes" id="UP000326678">
    <property type="component" value="Chromosome Gxm1"/>
</dbReference>